<gene>
    <name evidence="1" type="primary">Acey_s0396.g665</name>
    <name evidence="1" type="synonym">Acey-acs-19</name>
    <name evidence="1" type="ORF">Y032_0396g665</name>
</gene>
<dbReference type="EMBL" id="JARK01001732">
    <property type="protein sequence ID" value="EYB80929.1"/>
    <property type="molecule type" value="Genomic_DNA"/>
</dbReference>
<keyword evidence="2" id="KW-1185">Reference proteome</keyword>
<comment type="caution">
    <text evidence="1">The sequence shown here is derived from an EMBL/GenBank/DDBJ whole genome shotgun (WGS) entry which is preliminary data.</text>
</comment>
<accession>A0A016RSG9</accession>
<proteinExistence type="predicted"/>
<dbReference type="Proteomes" id="UP000024635">
    <property type="component" value="Unassembled WGS sequence"/>
</dbReference>
<organism evidence="1 2">
    <name type="scientific">Ancylostoma ceylanicum</name>
    <dbReference type="NCBI Taxonomy" id="53326"/>
    <lineage>
        <taxon>Eukaryota</taxon>
        <taxon>Metazoa</taxon>
        <taxon>Ecdysozoa</taxon>
        <taxon>Nematoda</taxon>
        <taxon>Chromadorea</taxon>
        <taxon>Rhabditida</taxon>
        <taxon>Rhabditina</taxon>
        <taxon>Rhabditomorpha</taxon>
        <taxon>Strongyloidea</taxon>
        <taxon>Ancylostomatidae</taxon>
        <taxon>Ancylostomatinae</taxon>
        <taxon>Ancylostoma</taxon>
    </lineage>
</organism>
<protein>
    <submittedName>
        <fullName evidence="1">Uncharacterized protein</fullName>
    </submittedName>
</protein>
<dbReference type="OrthoDB" id="1706066at2759"/>
<evidence type="ECO:0000313" key="2">
    <source>
        <dbReference type="Proteomes" id="UP000024635"/>
    </source>
</evidence>
<dbReference type="AlphaFoldDB" id="A0A016RSG9"/>
<name>A0A016RSG9_9BILA</name>
<reference evidence="2" key="1">
    <citation type="journal article" date="2015" name="Nat. Genet.">
        <title>The genome and transcriptome of the zoonotic hookworm Ancylostoma ceylanicum identify infection-specific gene families.</title>
        <authorList>
            <person name="Schwarz E.M."/>
            <person name="Hu Y."/>
            <person name="Antoshechkin I."/>
            <person name="Miller M.M."/>
            <person name="Sternberg P.W."/>
            <person name="Aroian R.V."/>
        </authorList>
    </citation>
    <scope>NUCLEOTIDE SEQUENCE</scope>
    <source>
        <strain evidence="2">HY135</strain>
    </source>
</reference>
<evidence type="ECO:0000313" key="1">
    <source>
        <dbReference type="EMBL" id="EYB80929.1"/>
    </source>
</evidence>
<sequence length="158" mass="18490">MRCAAVAKHKFHLPRAMDGARVREDATAFWLIFCKGWLVGGGQKRVTLHIHSPSERKHEISRSYKNLRIYDEEHQRSDRTTREEFKCFGYNSRRERLTYQTKGRIYERITEQHQVSKPTLTLTIVGFLGYLSTNPSQSVKNFSGVVRLNKAQFFILNI</sequence>